<feature type="transmembrane region" description="Helical" evidence="6">
    <location>
        <begin position="527"/>
        <end position="544"/>
    </location>
</feature>
<comment type="subcellular location">
    <subcellularLocation>
        <location evidence="1">Cell membrane</location>
        <topology evidence="1">Multi-pass membrane protein</topology>
    </subcellularLocation>
</comment>
<feature type="transmembrane region" description="Helical" evidence="6">
    <location>
        <begin position="379"/>
        <end position="402"/>
    </location>
</feature>
<dbReference type="InterPro" id="IPR001279">
    <property type="entry name" value="Metallo-B-lactamas"/>
</dbReference>
<evidence type="ECO:0000256" key="2">
    <source>
        <dbReference type="ARBA" id="ARBA00022475"/>
    </source>
</evidence>
<evidence type="ECO:0000256" key="3">
    <source>
        <dbReference type="ARBA" id="ARBA00022692"/>
    </source>
</evidence>
<dbReference type="Pfam" id="PF03772">
    <property type="entry name" value="Competence"/>
    <property type="match status" value="1"/>
</dbReference>
<dbReference type="NCBIfam" id="TIGR00361">
    <property type="entry name" value="ComEC_Rec2"/>
    <property type="match status" value="1"/>
</dbReference>
<feature type="transmembrane region" description="Helical" evidence="6">
    <location>
        <begin position="55"/>
        <end position="74"/>
    </location>
</feature>
<evidence type="ECO:0000256" key="1">
    <source>
        <dbReference type="ARBA" id="ARBA00004651"/>
    </source>
</evidence>
<feature type="transmembrane region" description="Helical" evidence="6">
    <location>
        <begin position="263"/>
        <end position="284"/>
    </location>
</feature>
<feature type="transmembrane region" description="Helical" evidence="6">
    <location>
        <begin position="290"/>
        <end position="309"/>
    </location>
</feature>
<feature type="transmembrane region" description="Helical" evidence="6">
    <location>
        <begin position="28"/>
        <end position="48"/>
    </location>
</feature>
<dbReference type="GO" id="GO:0005886">
    <property type="term" value="C:plasma membrane"/>
    <property type="evidence" value="ECO:0007669"/>
    <property type="project" value="UniProtKB-SubCell"/>
</dbReference>
<dbReference type="InterPro" id="IPR004477">
    <property type="entry name" value="ComEC_N"/>
</dbReference>
<evidence type="ECO:0000259" key="7">
    <source>
        <dbReference type="SMART" id="SM00849"/>
    </source>
</evidence>
<dbReference type="Gene3D" id="3.60.15.10">
    <property type="entry name" value="Ribonuclease Z/Hydroxyacylglutathione hydrolase-like"/>
    <property type="match status" value="1"/>
</dbReference>
<dbReference type="EMBL" id="UGTV01000015">
    <property type="protein sequence ID" value="SUC09612.1"/>
    <property type="molecule type" value="Genomic_DNA"/>
</dbReference>
<sequence length="805" mass="92226">MRLSIEQMSACILFSAVSLLWLPDFLLLTWQMTAVACLILLILFFVCYVSGKRQYTRFLILILCLLFNLGYMHAPAHQLLSQADKVILLPKKVKIDFKIIEILHQTDYQTFIVSAQLQKGEAEQRIYLQWRTKEKVQLGEVWHGELSLKPISSRLNFSGFDKQQWYLANRITARASVKSAVKLTQHFSWRDQLLKESLKQTEGLDYQGLLIALAFGERAWLPQQIWQIYQKTNTAHLIAISGLHIGLAMSIGYWIVRCVQILLPLRWIIPHLPMLSGLLLAYIYGQLAGFAIPTSRACIALFVIISCRLLRVSYNAWQLLLIVTAILLLFDPLMILSLSFWLSISAVTCLVLWYQVFPFSLLQWQGKSISISPWHKVEWIIRIFHLQIGLLWLFTPIQLLLFNGFSLSSFYANLIALPIYSLVLVPLVLFATFTQGVFSSWPIANEIAQKVTLILQTWQDNWHFVSQTETAFIITALTVLFIIAVRSVYDVKKVDKTRRNLYCLNKPYFGFHFTAEPTLFCSLKRSIYCIATLIVTSCLGYPIYQSFFASQWRLDMLDVGQGLAVLITKNGRGILYDTGSAWRSGSMAQLEIVPYLQRQGISLEHVIISHDDNDHAGGAKTILQQYPKTTLTTASRQNYGKTDRTFCLSGQKWYWQGLNIIVLSPHHIVTRAKNMDSCVLLISDGYNNVLLTGDADVASENQFVSQLDKIDVLQVGHHGSKTSTGYALLQKTRPKIALISSGRWNQWKFPHKQVIQRLTQYQCQIYNTAETGQISLLFNKKQITIQRARTEFSPWYRRLIGLQKK</sequence>
<name>A0A379ETI6_9PAST</name>
<dbReference type="SMART" id="SM00849">
    <property type="entry name" value="Lactamase_B"/>
    <property type="match status" value="1"/>
</dbReference>
<feature type="domain" description="Metallo-beta-lactamase" evidence="7">
    <location>
        <begin position="561"/>
        <end position="743"/>
    </location>
</feature>
<dbReference type="PANTHER" id="PTHR30619">
    <property type="entry name" value="DNA INTERNALIZATION/COMPETENCE PROTEIN COMEC/REC2"/>
    <property type="match status" value="1"/>
</dbReference>
<evidence type="ECO:0000256" key="5">
    <source>
        <dbReference type="ARBA" id="ARBA00023136"/>
    </source>
</evidence>
<dbReference type="Pfam" id="PF13567">
    <property type="entry name" value="DUF4131"/>
    <property type="match status" value="1"/>
</dbReference>
<dbReference type="PANTHER" id="PTHR30619:SF1">
    <property type="entry name" value="RECOMBINATION PROTEIN 2"/>
    <property type="match status" value="1"/>
</dbReference>
<evidence type="ECO:0000256" key="4">
    <source>
        <dbReference type="ARBA" id="ARBA00022989"/>
    </source>
</evidence>
<dbReference type="InterPro" id="IPR025405">
    <property type="entry name" value="DUF4131"/>
</dbReference>
<feature type="transmembrane region" description="Helical" evidence="6">
    <location>
        <begin position="414"/>
        <end position="433"/>
    </location>
</feature>
<keyword evidence="5 6" id="KW-0472">Membrane</keyword>
<dbReference type="InterPro" id="IPR004797">
    <property type="entry name" value="Competence_ComEC/Rec2"/>
</dbReference>
<dbReference type="NCBIfam" id="TIGR00360">
    <property type="entry name" value="ComEC_N-term"/>
    <property type="match status" value="1"/>
</dbReference>
<accession>A0A379ETI6</accession>
<feature type="transmembrane region" description="Helical" evidence="6">
    <location>
        <begin position="237"/>
        <end position="256"/>
    </location>
</feature>
<dbReference type="RefSeq" id="WP_115322553.1">
    <property type="nucleotide sequence ID" value="NZ_UGTV01000015.1"/>
</dbReference>
<evidence type="ECO:0000313" key="8">
    <source>
        <dbReference type="EMBL" id="SUC09612.1"/>
    </source>
</evidence>
<keyword evidence="2" id="KW-1003">Cell membrane</keyword>
<evidence type="ECO:0000256" key="6">
    <source>
        <dbReference type="SAM" id="Phobius"/>
    </source>
</evidence>
<dbReference type="GO" id="GO:0030420">
    <property type="term" value="P:establishment of competence for transformation"/>
    <property type="evidence" value="ECO:0007669"/>
    <property type="project" value="InterPro"/>
</dbReference>
<evidence type="ECO:0000313" key="9">
    <source>
        <dbReference type="Proteomes" id="UP000254704"/>
    </source>
</evidence>
<proteinExistence type="predicted"/>
<keyword evidence="4 6" id="KW-1133">Transmembrane helix</keyword>
<dbReference type="AlphaFoldDB" id="A0A379ETI6"/>
<dbReference type="SUPFAM" id="SSF56281">
    <property type="entry name" value="Metallo-hydrolase/oxidoreductase"/>
    <property type="match status" value="1"/>
</dbReference>
<keyword evidence="3 6" id="KW-0812">Transmembrane</keyword>
<dbReference type="CDD" id="cd07731">
    <property type="entry name" value="ComA-like_MBL-fold"/>
    <property type="match status" value="1"/>
</dbReference>
<dbReference type="InterPro" id="IPR035681">
    <property type="entry name" value="ComA-like_MBL"/>
</dbReference>
<organism evidence="8 9">
    <name type="scientific">Pasteurella canis</name>
    <dbReference type="NCBI Taxonomy" id="753"/>
    <lineage>
        <taxon>Bacteria</taxon>
        <taxon>Pseudomonadati</taxon>
        <taxon>Pseudomonadota</taxon>
        <taxon>Gammaproteobacteria</taxon>
        <taxon>Pasteurellales</taxon>
        <taxon>Pasteurellaceae</taxon>
        <taxon>Pasteurella</taxon>
    </lineage>
</organism>
<dbReference type="InterPro" id="IPR036866">
    <property type="entry name" value="RibonucZ/Hydroxyglut_hydro"/>
</dbReference>
<feature type="transmembrane region" description="Helical" evidence="6">
    <location>
        <begin position="470"/>
        <end position="489"/>
    </location>
</feature>
<reference evidence="8 9" key="1">
    <citation type="submission" date="2018-06" db="EMBL/GenBank/DDBJ databases">
        <authorList>
            <consortium name="Pathogen Informatics"/>
            <person name="Doyle S."/>
        </authorList>
    </citation>
    <scope>NUCLEOTIDE SEQUENCE [LARGE SCALE GENOMIC DNA]</scope>
    <source>
        <strain evidence="8 9">NCTC11621</strain>
    </source>
</reference>
<dbReference type="Pfam" id="PF00753">
    <property type="entry name" value="Lactamase_B"/>
    <property type="match status" value="1"/>
</dbReference>
<protein>
    <submittedName>
        <fullName evidence="8">Recombination protein 2</fullName>
    </submittedName>
</protein>
<feature type="transmembrane region" description="Helical" evidence="6">
    <location>
        <begin position="321"/>
        <end position="354"/>
    </location>
</feature>
<dbReference type="Proteomes" id="UP000254704">
    <property type="component" value="Unassembled WGS sequence"/>
</dbReference>
<dbReference type="InterPro" id="IPR052159">
    <property type="entry name" value="Competence_DNA_uptake"/>
</dbReference>
<gene>
    <name evidence="8" type="primary">rec2</name>
    <name evidence="8" type="ORF">NCTC11621_00624</name>
</gene>